<dbReference type="Proteomes" id="UP000283426">
    <property type="component" value="Unassembled WGS sequence"/>
</dbReference>
<evidence type="ECO:0000313" key="8">
    <source>
        <dbReference type="EMBL" id="RGV30397.1"/>
    </source>
</evidence>
<keyword evidence="4" id="KW-0804">Transcription</keyword>
<sequence length="203" mass="23824">MTNRQISPHTASFEKIFREYYPVLLPFVERHVGERELAKDLVQDVFLKLYKSYPYFSSEVNIKSWLYTSSRNAALDYLRHLKVRDNNKLLMAEAMMYAADVDEVISEELTRKIHEAIDSLPLQCCQIVRMHIIDGKKYTEISAELGISINTIKTQIFRGYKKLRELLADDLNALVLFYFHIVRKENPDFCCKSEEISNFCHSK</sequence>
<organism evidence="8 9">
    <name type="scientific">Odoribacter splanchnicus</name>
    <dbReference type="NCBI Taxonomy" id="28118"/>
    <lineage>
        <taxon>Bacteria</taxon>
        <taxon>Pseudomonadati</taxon>
        <taxon>Bacteroidota</taxon>
        <taxon>Bacteroidia</taxon>
        <taxon>Bacteroidales</taxon>
        <taxon>Odoribacteraceae</taxon>
        <taxon>Odoribacter</taxon>
    </lineage>
</organism>
<evidence type="ECO:0000313" key="7">
    <source>
        <dbReference type="EMBL" id="MCG4961660.1"/>
    </source>
</evidence>
<dbReference type="SUPFAM" id="SSF88946">
    <property type="entry name" value="Sigma2 domain of RNA polymerase sigma factors"/>
    <property type="match status" value="1"/>
</dbReference>
<evidence type="ECO:0000256" key="1">
    <source>
        <dbReference type="ARBA" id="ARBA00010641"/>
    </source>
</evidence>
<evidence type="ECO:0000256" key="4">
    <source>
        <dbReference type="ARBA" id="ARBA00023163"/>
    </source>
</evidence>
<dbReference type="CDD" id="cd06171">
    <property type="entry name" value="Sigma70_r4"/>
    <property type="match status" value="1"/>
</dbReference>
<dbReference type="InterPro" id="IPR007627">
    <property type="entry name" value="RNA_pol_sigma70_r2"/>
</dbReference>
<comment type="caution">
    <text evidence="8">The sequence shown here is derived from an EMBL/GenBank/DDBJ whole genome shotgun (WGS) entry which is preliminary data.</text>
</comment>
<dbReference type="NCBIfam" id="TIGR02937">
    <property type="entry name" value="sigma70-ECF"/>
    <property type="match status" value="1"/>
</dbReference>
<keyword evidence="2" id="KW-0805">Transcription regulation</keyword>
<gene>
    <name evidence="8" type="ORF">DWW24_01615</name>
    <name evidence="7" type="ORF">L0P03_17710</name>
</gene>
<dbReference type="InterPro" id="IPR013325">
    <property type="entry name" value="RNA_pol_sigma_r2"/>
</dbReference>
<dbReference type="InterPro" id="IPR039425">
    <property type="entry name" value="RNA_pol_sigma-70-like"/>
</dbReference>
<protein>
    <submittedName>
        <fullName evidence="8">RNA polymerase sigma-70 factor</fullName>
    </submittedName>
</protein>
<dbReference type="PANTHER" id="PTHR43133">
    <property type="entry name" value="RNA POLYMERASE ECF-TYPE SIGMA FACTO"/>
    <property type="match status" value="1"/>
</dbReference>
<reference evidence="7" key="2">
    <citation type="submission" date="2022-01" db="EMBL/GenBank/DDBJ databases">
        <title>Collection of gut derived symbiotic bacterial strains cultured from healthy donors.</title>
        <authorList>
            <person name="Lin H."/>
            <person name="Kohout C."/>
            <person name="Waligurski E."/>
            <person name="Pamer E.G."/>
        </authorList>
    </citation>
    <scope>NUCLEOTIDE SEQUENCE</scope>
    <source>
        <strain evidence="7">DFI.1.149</strain>
    </source>
</reference>
<dbReference type="SUPFAM" id="SSF88659">
    <property type="entry name" value="Sigma3 and sigma4 domains of RNA polymerase sigma factors"/>
    <property type="match status" value="1"/>
</dbReference>
<feature type="domain" description="RNA polymerase sigma-70 region 2" evidence="5">
    <location>
        <begin position="16"/>
        <end position="81"/>
    </location>
</feature>
<dbReference type="Proteomes" id="UP001199750">
    <property type="component" value="Unassembled WGS sequence"/>
</dbReference>
<proteinExistence type="inferred from homology"/>
<feature type="domain" description="RNA polymerase sigma factor 70 region 4 type 2" evidence="6">
    <location>
        <begin position="111"/>
        <end position="163"/>
    </location>
</feature>
<reference evidence="8 9" key="1">
    <citation type="submission" date="2018-08" db="EMBL/GenBank/DDBJ databases">
        <title>A genome reference for cultivated species of the human gut microbiota.</title>
        <authorList>
            <person name="Zou Y."/>
            <person name="Xue W."/>
            <person name="Luo G."/>
        </authorList>
    </citation>
    <scope>NUCLEOTIDE SEQUENCE [LARGE SCALE GENOMIC DNA]</scope>
    <source>
        <strain evidence="8 9">AF14-6AC</strain>
    </source>
</reference>
<dbReference type="NCBIfam" id="TIGR02985">
    <property type="entry name" value="Sig70_bacteroi1"/>
    <property type="match status" value="1"/>
</dbReference>
<evidence type="ECO:0000313" key="9">
    <source>
        <dbReference type="Proteomes" id="UP000283426"/>
    </source>
</evidence>
<dbReference type="InterPro" id="IPR013249">
    <property type="entry name" value="RNA_pol_sigma70_r4_t2"/>
</dbReference>
<dbReference type="Gene3D" id="1.10.1740.10">
    <property type="match status" value="1"/>
</dbReference>
<dbReference type="Pfam" id="PF08281">
    <property type="entry name" value="Sigma70_r4_2"/>
    <property type="match status" value="1"/>
</dbReference>
<dbReference type="EMBL" id="QRYW01000002">
    <property type="protein sequence ID" value="RGV30397.1"/>
    <property type="molecule type" value="Genomic_DNA"/>
</dbReference>
<dbReference type="EMBL" id="JAKNDN010000041">
    <property type="protein sequence ID" value="MCG4961660.1"/>
    <property type="molecule type" value="Genomic_DNA"/>
</dbReference>
<accession>A0A412WTB2</accession>
<dbReference type="InterPro" id="IPR013324">
    <property type="entry name" value="RNA_pol_sigma_r3/r4-like"/>
</dbReference>
<dbReference type="Gene3D" id="1.10.10.10">
    <property type="entry name" value="Winged helix-like DNA-binding domain superfamily/Winged helix DNA-binding domain"/>
    <property type="match status" value="1"/>
</dbReference>
<dbReference type="Pfam" id="PF04542">
    <property type="entry name" value="Sigma70_r2"/>
    <property type="match status" value="1"/>
</dbReference>
<dbReference type="RefSeq" id="WP_118107105.1">
    <property type="nucleotide sequence ID" value="NZ_JABWDG010000051.1"/>
</dbReference>
<keyword evidence="3" id="KW-0731">Sigma factor</keyword>
<dbReference type="AlphaFoldDB" id="A0A412WTB2"/>
<dbReference type="GO" id="GO:0006352">
    <property type="term" value="P:DNA-templated transcription initiation"/>
    <property type="evidence" value="ECO:0007669"/>
    <property type="project" value="InterPro"/>
</dbReference>
<evidence type="ECO:0000256" key="3">
    <source>
        <dbReference type="ARBA" id="ARBA00023082"/>
    </source>
</evidence>
<dbReference type="GO" id="GO:0003677">
    <property type="term" value="F:DNA binding"/>
    <property type="evidence" value="ECO:0007669"/>
    <property type="project" value="InterPro"/>
</dbReference>
<comment type="similarity">
    <text evidence="1">Belongs to the sigma-70 factor family. ECF subfamily.</text>
</comment>
<name>A0A412WTB2_9BACT</name>
<dbReference type="GO" id="GO:0016987">
    <property type="term" value="F:sigma factor activity"/>
    <property type="evidence" value="ECO:0007669"/>
    <property type="project" value="UniProtKB-KW"/>
</dbReference>
<evidence type="ECO:0000259" key="6">
    <source>
        <dbReference type="Pfam" id="PF08281"/>
    </source>
</evidence>
<dbReference type="PANTHER" id="PTHR43133:SF46">
    <property type="entry name" value="RNA POLYMERASE SIGMA-70 FACTOR ECF SUBFAMILY"/>
    <property type="match status" value="1"/>
</dbReference>
<dbReference type="InterPro" id="IPR036388">
    <property type="entry name" value="WH-like_DNA-bd_sf"/>
</dbReference>
<evidence type="ECO:0000256" key="2">
    <source>
        <dbReference type="ARBA" id="ARBA00023015"/>
    </source>
</evidence>
<dbReference type="InterPro" id="IPR014327">
    <property type="entry name" value="RNA_pol_sigma70_bacteroid"/>
</dbReference>
<evidence type="ECO:0000259" key="5">
    <source>
        <dbReference type="Pfam" id="PF04542"/>
    </source>
</evidence>
<dbReference type="InterPro" id="IPR014284">
    <property type="entry name" value="RNA_pol_sigma-70_dom"/>
</dbReference>